<proteinExistence type="inferred from homology"/>
<dbReference type="PANTHER" id="PTHR43014:SF5">
    <property type="entry name" value="GLUTATHIONE REDUCTASE (NADPH)"/>
    <property type="match status" value="1"/>
</dbReference>
<dbReference type="InterPro" id="IPR023753">
    <property type="entry name" value="FAD/NAD-binding_dom"/>
</dbReference>
<dbReference type="SUPFAM" id="SSF55424">
    <property type="entry name" value="FAD/NAD-linked reductases, dimerisation (C-terminal) domain"/>
    <property type="match status" value="1"/>
</dbReference>
<dbReference type="Proteomes" id="UP000011676">
    <property type="component" value="Unassembled WGS sequence"/>
</dbReference>
<evidence type="ECO:0000256" key="4">
    <source>
        <dbReference type="PIRSR" id="PIRSR000350-3"/>
    </source>
</evidence>
<dbReference type="GO" id="GO:0016491">
    <property type="term" value="F:oxidoreductase activity"/>
    <property type="evidence" value="ECO:0007669"/>
    <property type="project" value="InterPro"/>
</dbReference>
<keyword evidence="2" id="KW-0285">Flavoprotein</keyword>
<evidence type="ECO:0000259" key="5">
    <source>
        <dbReference type="Pfam" id="PF02852"/>
    </source>
</evidence>
<dbReference type="GO" id="GO:0000166">
    <property type="term" value="F:nucleotide binding"/>
    <property type="evidence" value="ECO:0007669"/>
    <property type="project" value="UniProtKB-KW"/>
</dbReference>
<dbReference type="Pfam" id="PF02852">
    <property type="entry name" value="Pyr_redox_dim"/>
    <property type="match status" value="1"/>
</dbReference>
<comment type="cofactor">
    <cofactor evidence="4">
        <name>FAD</name>
        <dbReference type="ChEBI" id="CHEBI:57692"/>
    </cofactor>
    <text evidence="4">Binds 1 FAD per subunit.</text>
</comment>
<feature type="binding site" evidence="4">
    <location>
        <position position="57"/>
    </location>
    <ligand>
        <name>FAD</name>
        <dbReference type="ChEBI" id="CHEBI:57692"/>
    </ligand>
</feature>
<evidence type="ECO:0000256" key="1">
    <source>
        <dbReference type="ARBA" id="ARBA00007532"/>
    </source>
</evidence>
<dbReference type="PROSITE" id="PS51257">
    <property type="entry name" value="PROKAR_LIPOPROTEIN"/>
    <property type="match status" value="1"/>
</dbReference>
<dbReference type="PIRSF" id="PIRSF000350">
    <property type="entry name" value="Mercury_reductase_MerA"/>
    <property type="match status" value="1"/>
</dbReference>
<evidence type="ECO:0000256" key="2">
    <source>
        <dbReference type="ARBA" id="ARBA00022630"/>
    </source>
</evidence>
<keyword evidence="3 4" id="KW-0274">FAD</keyword>
<sequence>MDIKAQQGYDYDVIIIGGGVSGVTLACNLAAAGKKTALIEARDWGGTTVNRGSTPKKALLALAELHHHQESFLHRGLETVSYVKWEDALLTRDWLVSDESARAKERAIKAGVETYEAYAFFEDAHHLKVNGQVLSTATIVLATGSVPRKIDIEGASYIDSSANLMRIHQQPKVIALIGAGVIAMSLISSFTELGTKVHVIQHNDRVLGNFDSELVDILVNRLKSRGAEFHMEAEAERIERSASGYQVTLTNGEIVIVDGIYDVAGRIANIGGLQLEKAGIEYTERGISVDDHLTTSQPHIFAMGDCCDAPVPKLNSYADFQAKYLSQLLNDESKEAIQYPIAPAATVYSIPKIGQVGVSVNQARQHPQDYDVTQLNMSNWQNYKRVHDDLAVIKLVVSKSDQHVAGAEIVSDTADILVNYLAILLNRRVSFQELQDIIFAYPSLATDLYGLWK</sequence>
<dbReference type="InterPro" id="IPR036188">
    <property type="entry name" value="FAD/NAD-bd_sf"/>
</dbReference>
<gene>
    <name evidence="7" type="ORF">SMU82_03651</name>
</gene>
<organism evidence="7 8">
    <name type="scientific">Streptococcus mutans SM6</name>
    <dbReference type="NCBI Taxonomy" id="857119"/>
    <lineage>
        <taxon>Bacteria</taxon>
        <taxon>Bacillati</taxon>
        <taxon>Bacillota</taxon>
        <taxon>Bacilli</taxon>
        <taxon>Lactobacillales</taxon>
        <taxon>Streptococcaceae</taxon>
        <taxon>Streptococcus</taxon>
    </lineage>
</organism>
<feature type="binding site" evidence="4">
    <location>
        <position position="265"/>
    </location>
    <ligand>
        <name>NAD(+)</name>
        <dbReference type="ChEBI" id="CHEBI:57540"/>
    </ligand>
</feature>
<keyword evidence="4" id="KW-0520">NAD</keyword>
<dbReference type="InterPro" id="IPR004099">
    <property type="entry name" value="Pyr_nucl-diS_OxRdtase_dimer"/>
</dbReference>
<evidence type="ECO:0000313" key="7">
    <source>
        <dbReference type="EMBL" id="EMC24710.1"/>
    </source>
</evidence>
<dbReference type="PANTHER" id="PTHR43014">
    <property type="entry name" value="MERCURIC REDUCTASE"/>
    <property type="match status" value="1"/>
</dbReference>
<dbReference type="InterPro" id="IPR016156">
    <property type="entry name" value="FAD/NAD-linked_Rdtase_dimer_sf"/>
</dbReference>
<evidence type="ECO:0000259" key="6">
    <source>
        <dbReference type="Pfam" id="PF07992"/>
    </source>
</evidence>
<name>A0A829BNR8_STRMG</name>
<dbReference type="EMBL" id="AHSR01000015">
    <property type="protein sequence ID" value="EMC24710.1"/>
    <property type="molecule type" value="Genomic_DNA"/>
</dbReference>
<evidence type="ECO:0000256" key="3">
    <source>
        <dbReference type="ARBA" id="ARBA00022827"/>
    </source>
</evidence>
<keyword evidence="4" id="KW-0547">Nucleotide-binding</keyword>
<evidence type="ECO:0000313" key="8">
    <source>
        <dbReference type="Proteomes" id="UP000011676"/>
    </source>
</evidence>
<dbReference type="InterPro" id="IPR001100">
    <property type="entry name" value="Pyr_nuc-diS_OxRdtase"/>
</dbReference>
<protein>
    <submittedName>
        <fullName evidence="7">Putative glutathione reductase</fullName>
    </submittedName>
</protein>
<feature type="binding site" evidence="4">
    <location>
        <begin position="143"/>
        <end position="145"/>
    </location>
    <ligand>
        <name>FAD</name>
        <dbReference type="ChEBI" id="CHEBI:57692"/>
    </ligand>
</feature>
<feature type="domain" description="FAD/NAD(P)-binding" evidence="6">
    <location>
        <begin position="11"/>
        <end position="314"/>
    </location>
</feature>
<comment type="similarity">
    <text evidence="1">Belongs to the class-I pyridine nucleotide-disulfide oxidoreductase family.</text>
</comment>
<dbReference type="PRINTS" id="PR00368">
    <property type="entry name" value="FADPNR"/>
</dbReference>
<dbReference type="SUPFAM" id="SSF51905">
    <property type="entry name" value="FAD/NAD(P)-binding domain"/>
    <property type="match status" value="1"/>
</dbReference>
<dbReference type="Gene3D" id="3.50.50.60">
    <property type="entry name" value="FAD/NAD(P)-binding domain"/>
    <property type="match status" value="2"/>
</dbReference>
<dbReference type="RefSeq" id="WP_002296198.1">
    <property type="nucleotide sequence ID" value="NZ_AHSR01000015.1"/>
</dbReference>
<feature type="binding site" evidence="4">
    <location>
        <position position="305"/>
    </location>
    <ligand>
        <name>NAD(+)</name>
        <dbReference type="ChEBI" id="CHEBI:57540"/>
    </ligand>
</feature>
<accession>A0A829BNR8</accession>
<reference evidence="7 8" key="1">
    <citation type="journal article" date="2013" name="Mol. Biol. Evol.">
        <title>Evolutionary and population genomics of the cavity causing bacteria Streptococcus mutans.</title>
        <authorList>
            <person name="Cornejo O.E."/>
            <person name="Lefebure T."/>
            <person name="Pavinski Bitar P.D."/>
            <person name="Lang P."/>
            <person name="Richards V.P."/>
            <person name="Eilertson K."/>
            <person name="Do T."/>
            <person name="Beighton D."/>
            <person name="Zeng L."/>
            <person name="Ahn S.J."/>
            <person name="Burne R.A."/>
            <person name="Siepel A."/>
            <person name="Bustamante C.D."/>
            <person name="Stanhope M.J."/>
        </authorList>
    </citation>
    <scope>NUCLEOTIDE SEQUENCE [LARGE SCALE GENOMIC DNA]</scope>
    <source>
        <strain evidence="7 8">SM6</strain>
    </source>
</reference>
<dbReference type="PRINTS" id="PR00411">
    <property type="entry name" value="PNDRDTASEI"/>
</dbReference>
<comment type="caution">
    <text evidence="7">The sequence shown here is derived from an EMBL/GenBank/DDBJ whole genome shotgun (WGS) entry which is preliminary data.</text>
</comment>
<dbReference type="Pfam" id="PF07992">
    <property type="entry name" value="Pyr_redox_2"/>
    <property type="match status" value="1"/>
</dbReference>
<feature type="domain" description="Pyridine nucleotide-disulphide oxidoreductase dimerisation" evidence="5">
    <location>
        <begin position="344"/>
        <end position="445"/>
    </location>
</feature>
<dbReference type="Gene3D" id="3.30.390.30">
    <property type="match status" value="1"/>
</dbReference>
<dbReference type="AlphaFoldDB" id="A0A829BNR8"/>